<evidence type="ECO:0000313" key="2">
    <source>
        <dbReference type="EMBL" id="KAF2755296.1"/>
    </source>
</evidence>
<organism evidence="2 3">
    <name type="scientific">Pseudovirgaria hyperparasitica</name>
    <dbReference type="NCBI Taxonomy" id="470096"/>
    <lineage>
        <taxon>Eukaryota</taxon>
        <taxon>Fungi</taxon>
        <taxon>Dikarya</taxon>
        <taxon>Ascomycota</taxon>
        <taxon>Pezizomycotina</taxon>
        <taxon>Dothideomycetes</taxon>
        <taxon>Dothideomycetes incertae sedis</taxon>
        <taxon>Acrospermales</taxon>
        <taxon>Acrospermaceae</taxon>
        <taxon>Pseudovirgaria</taxon>
    </lineage>
</organism>
<keyword evidence="3" id="KW-1185">Reference proteome</keyword>
<keyword evidence="1" id="KW-0472">Membrane</keyword>
<sequence length="349" mass="39213">MVYSNISHYTGLNAALLLATSWCWSERDSDEEGISVWFGVKFRLQGARAGRARHKTVIGLVTKNGAFCRFEQSILSSVRYTNTYSTHVLSHDTLAVRCILCKVSFVPGSTLALSKHCLPPHNQSPSSSIVILVSIANTNRYPSVHASITILRRTYRRKQFYLRSTINMINLHHLLRRDDEQEQKDGMNPTISSLLIALMCLVVVALIAVGALFVLRHLRRSRKAAETLPMYNEKRSSASSRGLTITTPTSETGRPDSVLIYNEKQQLMEKSLNTPDSPVPEIRITFPEEFDESGKRQSGRVVVVRVGETSIGLEPLQEDLPPYQRDTQDRFQSLDLDRIGGLKEKDIAV</sequence>
<feature type="transmembrane region" description="Helical" evidence="1">
    <location>
        <begin position="194"/>
        <end position="215"/>
    </location>
</feature>
<dbReference type="Proteomes" id="UP000799437">
    <property type="component" value="Unassembled WGS sequence"/>
</dbReference>
<keyword evidence="1" id="KW-1133">Transmembrane helix</keyword>
<protein>
    <submittedName>
        <fullName evidence="2">Uncharacterized protein</fullName>
    </submittedName>
</protein>
<gene>
    <name evidence="2" type="ORF">EJ05DRAFT_488085</name>
</gene>
<accession>A0A6A6VZL6</accession>
<dbReference type="EMBL" id="ML996577">
    <property type="protein sequence ID" value="KAF2755296.1"/>
    <property type="molecule type" value="Genomic_DNA"/>
</dbReference>
<name>A0A6A6VZL6_9PEZI</name>
<keyword evidence="1" id="KW-0812">Transmembrane</keyword>
<reference evidence="2" key="1">
    <citation type="journal article" date="2020" name="Stud. Mycol.">
        <title>101 Dothideomycetes genomes: a test case for predicting lifestyles and emergence of pathogens.</title>
        <authorList>
            <person name="Haridas S."/>
            <person name="Albert R."/>
            <person name="Binder M."/>
            <person name="Bloem J."/>
            <person name="Labutti K."/>
            <person name="Salamov A."/>
            <person name="Andreopoulos B."/>
            <person name="Baker S."/>
            <person name="Barry K."/>
            <person name="Bills G."/>
            <person name="Bluhm B."/>
            <person name="Cannon C."/>
            <person name="Castanera R."/>
            <person name="Culley D."/>
            <person name="Daum C."/>
            <person name="Ezra D."/>
            <person name="Gonzalez J."/>
            <person name="Henrissat B."/>
            <person name="Kuo A."/>
            <person name="Liang C."/>
            <person name="Lipzen A."/>
            <person name="Lutzoni F."/>
            <person name="Magnuson J."/>
            <person name="Mondo S."/>
            <person name="Nolan M."/>
            <person name="Ohm R."/>
            <person name="Pangilinan J."/>
            <person name="Park H.-J."/>
            <person name="Ramirez L."/>
            <person name="Alfaro M."/>
            <person name="Sun H."/>
            <person name="Tritt A."/>
            <person name="Yoshinaga Y."/>
            <person name="Zwiers L.-H."/>
            <person name="Turgeon B."/>
            <person name="Goodwin S."/>
            <person name="Spatafora J."/>
            <person name="Crous P."/>
            <person name="Grigoriev I."/>
        </authorList>
    </citation>
    <scope>NUCLEOTIDE SEQUENCE</scope>
    <source>
        <strain evidence="2">CBS 121739</strain>
    </source>
</reference>
<dbReference type="RefSeq" id="XP_033597747.1">
    <property type="nucleotide sequence ID" value="XM_033745669.1"/>
</dbReference>
<dbReference type="OrthoDB" id="5388417at2759"/>
<proteinExistence type="predicted"/>
<dbReference type="GeneID" id="54486723"/>
<evidence type="ECO:0000256" key="1">
    <source>
        <dbReference type="SAM" id="Phobius"/>
    </source>
</evidence>
<dbReference type="AlphaFoldDB" id="A0A6A6VZL6"/>
<evidence type="ECO:0000313" key="3">
    <source>
        <dbReference type="Proteomes" id="UP000799437"/>
    </source>
</evidence>